<accession>A0A4R8WJC6</accession>
<proteinExistence type="predicted"/>
<evidence type="ECO:0000256" key="1">
    <source>
        <dbReference type="SAM" id="SignalP"/>
    </source>
</evidence>
<evidence type="ECO:0000313" key="3">
    <source>
        <dbReference type="Proteomes" id="UP000297643"/>
    </source>
</evidence>
<keyword evidence="3" id="KW-1185">Reference proteome</keyword>
<evidence type="ECO:0000313" key="2">
    <source>
        <dbReference type="EMBL" id="TFC07720.1"/>
    </source>
</evidence>
<feature type="signal peptide" evidence="1">
    <location>
        <begin position="1"/>
        <end position="34"/>
    </location>
</feature>
<gene>
    <name evidence="2" type="ORF">E3O32_00790</name>
</gene>
<dbReference type="Proteomes" id="UP000297643">
    <property type="component" value="Unassembled WGS sequence"/>
</dbReference>
<dbReference type="RefSeq" id="WP_134506047.1">
    <property type="nucleotide sequence ID" value="NZ_SOFM01000004.1"/>
</dbReference>
<dbReference type="AlphaFoldDB" id="A0A4R8WJC6"/>
<dbReference type="EMBL" id="SOFM01000004">
    <property type="protein sequence ID" value="TFC07720.1"/>
    <property type="molecule type" value="Genomic_DNA"/>
</dbReference>
<keyword evidence="1" id="KW-0732">Signal</keyword>
<comment type="caution">
    <text evidence="2">The sequence shown here is derived from an EMBL/GenBank/DDBJ whole genome shotgun (WGS) entry which is preliminary data.</text>
</comment>
<reference evidence="2 3" key="1">
    <citation type="submission" date="2019-03" db="EMBL/GenBank/DDBJ databases">
        <title>Genomics of glacier-inhabiting Cryobacterium strains.</title>
        <authorList>
            <person name="Liu Q."/>
            <person name="Xin Y.-H."/>
        </authorList>
    </citation>
    <scope>NUCLEOTIDE SEQUENCE [LARGE SCALE GENOMIC DNA]</scope>
    <source>
        <strain evidence="2 3">RHLT2-21</strain>
    </source>
</reference>
<sequence>MSSITTTRLQKRTWIVAAVVGAAALLATAGIATAGGTDDTRLTGTVLAHASDAALAELGPGTVTDAHRRTAPGPPYAVEIRLANGVEVTVELDASFAVVWVSAPGWLGDAAAGLPARALDGAEHASVERTSAEQVALAEVGGGTVTRFVRSDAVDHAFEVEVTLTNGTRKVIELTQRSEVVRPSGATG</sequence>
<feature type="chain" id="PRO_5020587749" description="PepSY domain-containing protein" evidence="1">
    <location>
        <begin position="35"/>
        <end position="188"/>
    </location>
</feature>
<protein>
    <recommendedName>
        <fullName evidence="4">PepSY domain-containing protein</fullName>
    </recommendedName>
</protein>
<dbReference type="Gene3D" id="3.30.505.20">
    <property type="match status" value="2"/>
</dbReference>
<name>A0A4R8WJC6_9MICO</name>
<evidence type="ECO:0008006" key="4">
    <source>
        <dbReference type="Google" id="ProtNLM"/>
    </source>
</evidence>
<organism evidence="2 3">
    <name type="scientific">Cryobacterium mannosilyticum</name>
    <dbReference type="NCBI Taxonomy" id="1259190"/>
    <lineage>
        <taxon>Bacteria</taxon>
        <taxon>Bacillati</taxon>
        <taxon>Actinomycetota</taxon>
        <taxon>Actinomycetes</taxon>
        <taxon>Micrococcales</taxon>
        <taxon>Microbacteriaceae</taxon>
        <taxon>Cryobacterium</taxon>
    </lineage>
</organism>